<dbReference type="EC" id="2.7.11.17" evidence="1"/>
<gene>
    <name evidence="1" type="primary">CMK2</name>
    <name evidence="1" type="ORF">EV182_006183</name>
</gene>
<protein>
    <submittedName>
        <fullName evidence="1">Calmodulin-dependent protein kinase cmk2</fullName>
        <ecNumber evidence="1">2.7.11.17</ecNumber>
    </submittedName>
</protein>
<proteinExistence type="predicted"/>
<name>A0ACC1H8X6_9FUNG</name>
<dbReference type="Proteomes" id="UP001145114">
    <property type="component" value="Unassembled WGS sequence"/>
</dbReference>
<dbReference type="EMBL" id="JAMZIH010007598">
    <property type="protein sequence ID" value="KAJ1672944.1"/>
    <property type="molecule type" value="Genomic_DNA"/>
</dbReference>
<evidence type="ECO:0000313" key="2">
    <source>
        <dbReference type="Proteomes" id="UP001145114"/>
    </source>
</evidence>
<feature type="non-terminal residue" evidence="1">
    <location>
        <position position="1"/>
    </location>
</feature>
<keyword evidence="1" id="KW-0418">Kinase</keyword>
<sequence length="363" mass="41773">FGTFGQVRLARFTPTNQEVAVKVIKKEAIKNDANMVLKEIAVVERLDHPNIVRLLDWFESSTKYYLVFEVCTGGELFQKIFERGRFSEKDALPIMRVCFEALAYLHANNIVHRDIKPENLLFKTPDEGSPLMLTDFGISRVMRDDNEILTTMCGSFRYAAPEILIREGYGKSVDIWSMGTVLFSVLCGYSPWWKYDHDQREMLRAMKYMPIEFDERYWWGISEDVKDLIRHCLDPNQHTRITAEEVLRHPWFTSVSVSDRDLLTDVKGNWQKKLQRAFNKIKVINRFRSVSGPTSEGMFTDSEVEDDPQNSASSFGGNAIDYYRQQQQQQQQQHLGDANSTNPFVKLVAQAQTQAQAGSNDGA</sequence>
<reference evidence="1" key="1">
    <citation type="submission" date="2022-06" db="EMBL/GenBank/DDBJ databases">
        <title>Phylogenomic reconstructions and comparative analyses of Kickxellomycotina fungi.</title>
        <authorList>
            <person name="Reynolds N.K."/>
            <person name="Stajich J.E."/>
            <person name="Barry K."/>
            <person name="Grigoriev I.V."/>
            <person name="Crous P."/>
            <person name="Smith M.E."/>
        </authorList>
    </citation>
    <scope>NUCLEOTIDE SEQUENCE</scope>
    <source>
        <strain evidence="1">RSA 2271</strain>
    </source>
</reference>
<comment type="caution">
    <text evidence="1">The sequence shown here is derived from an EMBL/GenBank/DDBJ whole genome shotgun (WGS) entry which is preliminary data.</text>
</comment>
<accession>A0ACC1H8X6</accession>
<keyword evidence="1" id="KW-0808">Transferase</keyword>
<keyword evidence="2" id="KW-1185">Reference proteome</keyword>
<organism evidence="1 2">
    <name type="scientific">Spiromyces aspiralis</name>
    <dbReference type="NCBI Taxonomy" id="68401"/>
    <lineage>
        <taxon>Eukaryota</taxon>
        <taxon>Fungi</taxon>
        <taxon>Fungi incertae sedis</taxon>
        <taxon>Zoopagomycota</taxon>
        <taxon>Kickxellomycotina</taxon>
        <taxon>Kickxellomycetes</taxon>
        <taxon>Kickxellales</taxon>
        <taxon>Kickxellaceae</taxon>
        <taxon>Spiromyces</taxon>
    </lineage>
</organism>
<feature type="non-terminal residue" evidence="1">
    <location>
        <position position="363"/>
    </location>
</feature>
<evidence type="ECO:0000313" key="1">
    <source>
        <dbReference type="EMBL" id="KAJ1672944.1"/>
    </source>
</evidence>